<dbReference type="InterPro" id="IPR002885">
    <property type="entry name" value="PPR_rpt"/>
</dbReference>
<keyword evidence="6" id="KW-1185">Reference proteome</keyword>
<name>A0A843UQ33_COLES</name>
<keyword evidence="1" id="KW-0677">Repeat</keyword>
<evidence type="ECO:0000313" key="6">
    <source>
        <dbReference type="Proteomes" id="UP000652761"/>
    </source>
</evidence>
<evidence type="ECO:0000256" key="1">
    <source>
        <dbReference type="ARBA" id="ARBA00022737"/>
    </source>
</evidence>
<dbReference type="OrthoDB" id="185373at2759"/>
<feature type="repeat" description="PPR" evidence="2">
    <location>
        <begin position="334"/>
        <end position="368"/>
    </location>
</feature>
<dbReference type="PROSITE" id="PS51375">
    <property type="entry name" value="PPR"/>
    <property type="match status" value="1"/>
</dbReference>
<evidence type="ECO:0000313" key="5">
    <source>
        <dbReference type="EMBL" id="MQL84507.1"/>
    </source>
</evidence>
<dbReference type="InterPro" id="IPR032867">
    <property type="entry name" value="DYW_dom"/>
</dbReference>
<dbReference type="GO" id="GO:0009451">
    <property type="term" value="P:RNA modification"/>
    <property type="evidence" value="ECO:0007669"/>
    <property type="project" value="InterPro"/>
</dbReference>
<organism evidence="5 6">
    <name type="scientific">Colocasia esculenta</name>
    <name type="common">Wild taro</name>
    <name type="synonym">Arum esculentum</name>
    <dbReference type="NCBI Taxonomy" id="4460"/>
    <lineage>
        <taxon>Eukaryota</taxon>
        <taxon>Viridiplantae</taxon>
        <taxon>Streptophyta</taxon>
        <taxon>Embryophyta</taxon>
        <taxon>Tracheophyta</taxon>
        <taxon>Spermatophyta</taxon>
        <taxon>Magnoliopsida</taxon>
        <taxon>Liliopsida</taxon>
        <taxon>Araceae</taxon>
        <taxon>Aroideae</taxon>
        <taxon>Colocasieae</taxon>
        <taxon>Colocasia</taxon>
    </lineage>
</organism>
<dbReference type="Proteomes" id="UP000652761">
    <property type="component" value="Unassembled WGS sequence"/>
</dbReference>
<feature type="compositionally biased region" description="Polar residues" evidence="3">
    <location>
        <begin position="161"/>
        <end position="229"/>
    </location>
</feature>
<reference evidence="5" key="1">
    <citation type="submission" date="2017-07" db="EMBL/GenBank/DDBJ databases">
        <title>Taro Niue Genome Assembly and Annotation.</title>
        <authorList>
            <person name="Atibalentja N."/>
            <person name="Keating K."/>
            <person name="Fields C.J."/>
        </authorList>
    </citation>
    <scope>NUCLEOTIDE SEQUENCE</scope>
    <source>
        <strain evidence="5">Niue_2</strain>
        <tissue evidence="5">Leaf</tissue>
    </source>
</reference>
<gene>
    <name evidence="5" type="ORF">Taro_017010</name>
</gene>
<feature type="compositionally biased region" description="Low complexity" evidence="3">
    <location>
        <begin position="113"/>
        <end position="123"/>
    </location>
</feature>
<feature type="domain" description="DYW" evidence="4">
    <location>
        <begin position="498"/>
        <end position="538"/>
    </location>
</feature>
<evidence type="ECO:0000256" key="2">
    <source>
        <dbReference type="PROSITE-ProRule" id="PRU00708"/>
    </source>
</evidence>
<sequence length="541" mass="60863">MASFLAFQRAGPSMFAAMHKVRVPALPRLLSRLPVRRSLRFPADLRPVRCLFSSSASASGFASPPSPPPSDSGAFYPNQRPAQWGSPNQSPDQWSHPDQGGHQWNQPPPNPSPRNQQPLNPSQWNQQPLNPGQWRQPPPNPNQGSQPPPNANQWSQPPPNTNQWSQPRNPVQTQNPNQWSPPSQYPNQWNNQNQSFPNQRDFQNQNAGQRNFQNQSPQNQRAPISNQPPLDNRVPSAPPPGPVDLVALGREGKIGEVVKLLEQGVYADAVSFRALISCCSNPKLLEDLKKIKEFFVRSPFRADLETNNKFLEMFAKLGTMADARQVFDRMPQRDMDSWHLMIGGCASNGQGDDGLQMFELMRKAGIKPEPKTFVLVLSACANADAIEEGFIHFDSMHKEYGIEPGVEHYVGLIELLGKSGQLNEAVEFAERLPFKPTAEVWESLMNLARIQGDIDLEDRMEELLVLIDPSKAVTSKIPTPPPKKRSDLHMLEGKNKVLEYHCHNAIKIMSRIVGRELIVRDNKRFHHFKDGKCSCGDYCFR</sequence>
<feature type="compositionally biased region" description="Pro residues" evidence="3">
    <location>
        <begin position="136"/>
        <end position="160"/>
    </location>
</feature>
<comment type="caution">
    <text evidence="5">The sequence shown here is derived from an EMBL/GenBank/DDBJ whole genome shotgun (WGS) entry which is preliminary data.</text>
</comment>
<accession>A0A843UQ33</accession>
<dbReference type="EMBL" id="NMUH01000765">
    <property type="protein sequence ID" value="MQL84507.1"/>
    <property type="molecule type" value="Genomic_DNA"/>
</dbReference>
<proteinExistence type="predicted"/>
<dbReference type="Pfam" id="PF01535">
    <property type="entry name" value="PPR"/>
    <property type="match status" value="1"/>
</dbReference>
<dbReference type="InterPro" id="IPR046960">
    <property type="entry name" value="PPR_At4g14850-like_plant"/>
</dbReference>
<dbReference type="NCBIfam" id="TIGR00756">
    <property type="entry name" value="PPR"/>
    <property type="match status" value="1"/>
</dbReference>
<dbReference type="GO" id="GO:0003723">
    <property type="term" value="F:RNA binding"/>
    <property type="evidence" value="ECO:0007669"/>
    <property type="project" value="InterPro"/>
</dbReference>
<feature type="region of interest" description="Disordered" evidence="3">
    <location>
        <begin position="56"/>
        <end position="245"/>
    </location>
</feature>
<dbReference type="AlphaFoldDB" id="A0A843UQ33"/>
<dbReference type="PANTHER" id="PTHR47926">
    <property type="entry name" value="PENTATRICOPEPTIDE REPEAT-CONTAINING PROTEIN"/>
    <property type="match status" value="1"/>
</dbReference>
<dbReference type="Gene3D" id="1.25.40.10">
    <property type="entry name" value="Tetratricopeptide repeat domain"/>
    <property type="match status" value="1"/>
</dbReference>
<dbReference type="InterPro" id="IPR011990">
    <property type="entry name" value="TPR-like_helical_dom_sf"/>
</dbReference>
<dbReference type="Pfam" id="PF14432">
    <property type="entry name" value="DYW_deaminase"/>
    <property type="match status" value="1"/>
</dbReference>
<protein>
    <recommendedName>
        <fullName evidence="4">DYW domain-containing protein</fullName>
    </recommendedName>
</protein>
<evidence type="ECO:0000259" key="4">
    <source>
        <dbReference type="Pfam" id="PF14432"/>
    </source>
</evidence>
<dbReference type="GO" id="GO:0008270">
    <property type="term" value="F:zinc ion binding"/>
    <property type="evidence" value="ECO:0007669"/>
    <property type="project" value="InterPro"/>
</dbReference>
<dbReference type="PANTHER" id="PTHR47926:SF353">
    <property type="entry name" value="DYW DOMAIN-CONTAINING PROTEIN"/>
    <property type="match status" value="1"/>
</dbReference>
<evidence type="ECO:0000256" key="3">
    <source>
        <dbReference type="SAM" id="MobiDB-lite"/>
    </source>
</evidence>